<evidence type="ECO:0000313" key="5">
    <source>
        <dbReference type="Proteomes" id="UP001530315"/>
    </source>
</evidence>
<reference evidence="4 5" key="1">
    <citation type="submission" date="2024-10" db="EMBL/GenBank/DDBJ databases">
        <title>Updated reference genomes for cyclostephanoid diatoms.</title>
        <authorList>
            <person name="Roberts W.R."/>
            <person name="Alverson A.J."/>
        </authorList>
    </citation>
    <scope>NUCLEOTIDE SEQUENCE [LARGE SCALE GENOMIC DNA]</scope>
    <source>
        <strain evidence="4 5">AJA276-08</strain>
    </source>
</reference>
<proteinExistence type="inferred from homology"/>
<comment type="caution">
    <text evidence="4">The sequence shown here is derived from an EMBL/GenBank/DDBJ whole genome shotgun (WGS) entry which is preliminary data.</text>
</comment>
<organism evidence="4 5">
    <name type="scientific">Stephanodiscus triporus</name>
    <dbReference type="NCBI Taxonomy" id="2934178"/>
    <lineage>
        <taxon>Eukaryota</taxon>
        <taxon>Sar</taxon>
        <taxon>Stramenopiles</taxon>
        <taxon>Ochrophyta</taxon>
        <taxon>Bacillariophyta</taxon>
        <taxon>Coscinodiscophyceae</taxon>
        <taxon>Thalassiosirophycidae</taxon>
        <taxon>Stephanodiscales</taxon>
        <taxon>Stephanodiscaceae</taxon>
        <taxon>Stephanodiscus</taxon>
    </lineage>
</organism>
<evidence type="ECO:0000256" key="2">
    <source>
        <dbReference type="RuleBase" id="RU368024"/>
    </source>
</evidence>
<dbReference type="Gene3D" id="3.40.50.1820">
    <property type="entry name" value="alpha/beta hydrolase"/>
    <property type="match status" value="1"/>
</dbReference>
<evidence type="ECO:0000313" key="4">
    <source>
        <dbReference type="EMBL" id="KAL3778603.1"/>
    </source>
</evidence>
<dbReference type="Pfam" id="PF00326">
    <property type="entry name" value="Peptidase_S9"/>
    <property type="match status" value="1"/>
</dbReference>
<dbReference type="PRINTS" id="PR00862">
    <property type="entry name" value="PROLIGOPTASE"/>
</dbReference>
<gene>
    <name evidence="4" type="ORF">ACHAW5_010244</name>
</gene>
<dbReference type="EMBL" id="JALLAZ020001208">
    <property type="protein sequence ID" value="KAL3778603.1"/>
    <property type="molecule type" value="Genomic_DNA"/>
</dbReference>
<dbReference type="EC" id="3.4.21.-" evidence="2"/>
<protein>
    <recommendedName>
        <fullName evidence="2">Prolyl endopeptidase</fullName>
        <ecNumber evidence="2">3.4.21.-</ecNumber>
    </recommendedName>
</protein>
<feature type="domain" description="Peptidase S9 prolyl oligopeptidase catalytic" evidence="3">
    <location>
        <begin position="19"/>
        <end position="106"/>
    </location>
</feature>
<dbReference type="PANTHER" id="PTHR42881:SF13">
    <property type="entry name" value="PROLYL ENDOPEPTIDASE"/>
    <property type="match status" value="1"/>
</dbReference>
<sequence length="109" mass="12696">MRQRNWCSHPGCTTIKSLTFSPYHNIDESREKYPNVLVTTSTRDDRVHPAHARKMVKKMWDLGDGKDWPVFYYENIEGGHGGAADSKQEAFMTSLSYDFMWRVLTNTLH</sequence>
<dbReference type="GO" id="GO:0006508">
    <property type="term" value="P:proteolysis"/>
    <property type="evidence" value="ECO:0007669"/>
    <property type="project" value="UniProtKB-KW"/>
</dbReference>
<dbReference type="SUPFAM" id="SSF53474">
    <property type="entry name" value="alpha/beta-Hydrolases"/>
    <property type="match status" value="1"/>
</dbReference>
<evidence type="ECO:0000259" key="3">
    <source>
        <dbReference type="Pfam" id="PF00326"/>
    </source>
</evidence>
<keyword evidence="2" id="KW-0645">Protease</keyword>
<dbReference type="InterPro" id="IPR002470">
    <property type="entry name" value="Peptidase_S9A"/>
</dbReference>
<dbReference type="PANTHER" id="PTHR42881">
    <property type="entry name" value="PROLYL ENDOPEPTIDASE"/>
    <property type="match status" value="1"/>
</dbReference>
<keyword evidence="2" id="KW-0378">Hydrolase</keyword>
<dbReference type="InterPro" id="IPR051167">
    <property type="entry name" value="Prolyl_oligopep/macrocyclase"/>
</dbReference>
<dbReference type="InterPro" id="IPR001375">
    <property type="entry name" value="Peptidase_S9_cat"/>
</dbReference>
<dbReference type="GO" id="GO:0004252">
    <property type="term" value="F:serine-type endopeptidase activity"/>
    <property type="evidence" value="ECO:0007669"/>
    <property type="project" value="UniProtKB-UniRule"/>
</dbReference>
<comment type="similarity">
    <text evidence="1 2">Belongs to the peptidase S9A family.</text>
</comment>
<dbReference type="InterPro" id="IPR029058">
    <property type="entry name" value="AB_hydrolase_fold"/>
</dbReference>
<accession>A0ABD3NRL6</accession>
<keyword evidence="5" id="KW-1185">Reference proteome</keyword>
<evidence type="ECO:0000256" key="1">
    <source>
        <dbReference type="ARBA" id="ARBA00005228"/>
    </source>
</evidence>
<dbReference type="Proteomes" id="UP001530315">
    <property type="component" value="Unassembled WGS sequence"/>
</dbReference>
<name>A0ABD3NRL6_9STRA</name>
<dbReference type="AlphaFoldDB" id="A0ABD3NRL6"/>
<keyword evidence="2" id="KW-0720">Serine protease</keyword>